<feature type="transmembrane region" description="Helical" evidence="3">
    <location>
        <begin position="324"/>
        <end position="342"/>
    </location>
</feature>
<comment type="similarity">
    <text evidence="2">Belongs to the MHC class I family.</text>
</comment>
<dbReference type="EMBL" id="AB126916">
    <property type="protein sequence ID" value="BAD13366.1"/>
    <property type="molecule type" value="mRNA"/>
</dbReference>
<protein>
    <submittedName>
        <fullName evidence="5">Major histocompatibility complex (MHC) class Ib chain</fullName>
    </submittedName>
</protein>
<dbReference type="InterPro" id="IPR050208">
    <property type="entry name" value="MHC_class-I_related"/>
</dbReference>
<name>Q75T63_PAROL</name>
<dbReference type="Pfam" id="PF07654">
    <property type="entry name" value="C1-set"/>
    <property type="match status" value="1"/>
</dbReference>
<organism evidence="5">
    <name type="scientific">Paralichthys olivaceus</name>
    <name type="common">Bastard halibut</name>
    <name type="synonym">Hippoglossus olivaceus</name>
    <dbReference type="NCBI Taxonomy" id="8255"/>
    <lineage>
        <taxon>Eukaryota</taxon>
        <taxon>Metazoa</taxon>
        <taxon>Chordata</taxon>
        <taxon>Craniata</taxon>
        <taxon>Vertebrata</taxon>
        <taxon>Euteleostomi</taxon>
        <taxon>Actinopterygii</taxon>
        <taxon>Neopterygii</taxon>
        <taxon>Teleostei</taxon>
        <taxon>Neoteleostei</taxon>
        <taxon>Acanthomorphata</taxon>
        <taxon>Carangaria</taxon>
        <taxon>Pleuronectiformes</taxon>
        <taxon>Pleuronectoidei</taxon>
        <taxon>Paralichthyidae</taxon>
        <taxon>Paralichthys</taxon>
    </lineage>
</organism>
<dbReference type="InterPro" id="IPR011161">
    <property type="entry name" value="MHC_I-like_Ag-recog"/>
</dbReference>
<dbReference type="FunFam" id="3.30.500.10:FF:000005">
    <property type="entry name" value="MHC class I antigen ZKA transcript variant 1"/>
    <property type="match status" value="1"/>
</dbReference>
<evidence type="ECO:0000313" key="5">
    <source>
        <dbReference type="EMBL" id="BAD13366.1"/>
    </source>
</evidence>
<accession>Q75T63</accession>
<keyword evidence="3" id="KW-1133">Transmembrane helix</keyword>
<dbReference type="PRINTS" id="PR01638">
    <property type="entry name" value="MHCCLASSI"/>
</dbReference>
<dbReference type="GO" id="GO:0005615">
    <property type="term" value="C:extracellular space"/>
    <property type="evidence" value="ECO:0007669"/>
    <property type="project" value="TreeGrafter"/>
</dbReference>
<keyword evidence="3" id="KW-0812">Transmembrane</keyword>
<sequence length="345" mass="39325">MKNTMKNKVDTCPVFLFVSVLGLLSMFPVLSAERHSLTYIYTAFSKPVQSPGLHEFTAMGMVDQKMIDYFDSDLNLKVPKEPWMEQNMGKDYWKMGTESRQSKQKWFNVNIDILMKRLRQNDTDTHVLQWLHGCETSRSTASMKFYRGVDTYSYDGNDFLHFDDGHGVWVSSGAAADDTKRKWDGVQTLKDYTKGYLENECLKWLEKFVTYRQKQLQAAPSPSMFMFAKKSHTETSVILTCLATGFLQRQVELEMRRDGRLLTAQDGVRTSNVRPNDADSYQIRNSVEILKTDKSLFTCEVLHRESSLSVATTWDRKLPNAASGLTYVGVGVGLVVLVVLGVQPL</sequence>
<dbReference type="InterPro" id="IPR011162">
    <property type="entry name" value="MHC_I/II-like_Ag-recog"/>
</dbReference>
<dbReference type="InterPro" id="IPR013783">
    <property type="entry name" value="Ig-like_fold"/>
</dbReference>
<dbReference type="InterPro" id="IPR003597">
    <property type="entry name" value="Ig_C1-set"/>
</dbReference>
<proteinExistence type="evidence at transcript level"/>
<dbReference type="SUPFAM" id="SSF48726">
    <property type="entry name" value="Immunoglobulin"/>
    <property type="match status" value="1"/>
</dbReference>
<dbReference type="GO" id="GO:0006955">
    <property type="term" value="P:immune response"/>
    <property type="evidence" value="ECO:0007669"/>
    <property type="project" value="TreeGrafter"/>
</dbReference>
<evidence type="ECO:0000256" key="1">
    <source>
        <dbReference type="ARBA" id="ARBA00023180"/>
    </source>
</evidence>
<keyword evidence="3" id="KW-0472">Membrane</keyword>
<dbReference type="InterPro" id="IPR001039">
    <property type="entry name" value="MHC_I_a_a1/a2"/>
</dbReference>
<evidence type="ECO:0000259" key="4">
    <source>
        <dbReference type="PROSITE" id="PS50835"/>
    </source>
</evidence>
<dbReference type="PANTHER" id="PTHR16675:SF193">
    <property type="entry name" value="LOC571647 PROTEIN-RELATED"/>
    <property type="match status" value="1"/>
</dbReference>
<dbReference type="PANTHER" id="PTHR16675">
    <property type="entry name" value="MHC CLASS I-RELATED"/>
    <property type="match status" value="1"/>
</dbReference>
<dbReference type="InterPro" id="IPR036179">
    <property type="entry name" value="Ig-like_dom_sf"/>
</dbReference>
<reference evidence="5" key="1">
    <citation type="journal article" date="2004" name="Fish. Sci.">
        <title>Cloning, characterization and expression of cDNA containing major histocompatibility complex class I, IIalpha and IIbeta genes of Japanese flounder Paralichthys olivaceus.</title>
        <authorList>
            <person name="Srisapoome P."/>
            <person name="Ohira T."/>
            <person name="Hirono I."/>
            <person name="Aoki T."/>
        </authorList>
    </citation>
    <scope>NUCLEOTIDE SEQUENCE</scope>
</reference>
<dbReference type="Gene3D" id="3.30.500.10">
    <property type="entry name" value="MHC class I-like antigen recognition-like"/>
    <property type="match status" value="1"/>
</dbReference>
<dbReference type="InterPro" id="IPR037055">
    <property type="entry name" value="MHC_I-like_Ag-recog_sf"/>
</dbReference>
<dbReference type="PROSITE" id="PS50835">
    <property type="entry name" value="IG_LIKE"/>
    <property type="match status" value="1"/>
</dbReference>
<evidence type="ECO:0000256" key="3">
    <source>
        <dbReference type="SAM" id="Phobius"/>
    </source>
</evidence>
<dbReference type="GO" id="GO:0009897">
    <property type="term" value="C:external side of plasma membrane"/>
    <property type="evidence" value="ECO:0007669"/>
    <property type="project" value="TreeGrafter"/>
</dbReference>
<dbReference type="Gene3D" id="2.60.40.10">
    <property type="entry name" value="Immunoglobulins"/>
    <property type="match status" value="1"/>
</dbReference>
<dbReference type="Pfam" id="PF00129">
    <property type="entry name" value="MHC_I"/>
    <property type="match status" value="1"/>
</dbReference>
<evidence type="ECO:0000256" key="2">
    <source>
        <dbReference type="RuleBase" id="RU004439"/>
    </source>
</evidence>
<feature type="domain" description="Ig-like" evidence="4">
    <location>
        <begin position="222"/>
        <end position="311"/>
    </location>
</feature>
<dbReference type="InterPro" id="IPR007110">
    <property type="entry name" value="Ig-like_dom"/>
</dbReference>
<dbReference type="SMART" id="SM00407">
    <property type="entry name" value="IGc1"/>
    <property type="match status" value="1"/>
</dbReference>
<keyword evidence="1" id="KW-0325">Glycoprotein</keyword>
<dbReference type="SUPFAM" id="SSF54452">
    <property type="entry name" value="MHC antigen-recognition domain"/>
    <property type="match status" value="1"/>
</dbReference>
<dbReference type="AlphaFoldDB" id="Q75T63"/>